<name>A0A5C4NCH1_9RHOB</name>
<protein>
    <submittedName>
        <fullName evidence="2">VOC family protein</fullName>
    </submittedName>
</protein>
<accession>A0A5C4NCH1</accession>
<dbReference type="InterPro" id="IPR028973">
    <property type="entry name" value="PhnB-like"/>
</dbReference>
<dbReference type="InterPro" id="IPR029068">
    <property type="entry name" value="Glyas_Bleomycin-R_OHBP_Dase"/>
</dbReference>
<feature type="domain" description="PhnB-like" evidence="1">
    <location>
        <begin position="4"/>
        <end position="127"/>
    </location>
</feature>
<dbReference type="AlphaFoldDB" id="A0A5C4NCH1"/>
<dbReference type="Pfam" id="PF06983">
    <property type="entry name" value="3-dmu-9_3-mt"/>
    <property type="match status" value="1"/>
</dbReference>
<evidence type="ECO:0000313" key="2">
    <source>
        <dbReference type="EMBL" id="TNC69821.1"/>
    </source>
</evidence>
<comment type="caution">
    <text evidence="2">The sequence shown here is derived from an EMBL/GenBank/DDBJ whole genome shotgun (WGS) entry which is preliminary data.</text>
</comment>
<dbReference type="Proteomes" id="UP000305709">
    <property type="component" value="Unassembled WGS sequence"/>
</dbReference>
<keyword evidence="3" id="KW-1185">Reference proteome</keyword>
<dbReference type="RefSeq" id="WP_139082211.1">
    <property type="nucleotide sequence ID" value="NZ_VDFV01000020.1"/>
</dbReference>
<reference evidence="2 3" key="1">
    <citation type="submission" date="2019-06" db="EMBL/GenBank/DDBJ databases">
        <authorList>
            <person name="Jiang L."/>
        </authorList>
    </citation>
    <scope>NUCLEOTIDE SEQUENCE [LARGE SCALE GENOMIC DNA]</scope>
    <source>
        <strain evidence="2 3">YIM 48858</strain>
    </source>
</reference>
<evidence type="ECO:0000313" key="3">
    <source>
        <dbReference type="Proteomes" id="UP000305709"/>
    </source>
</evidence>
<gene>
    <name evidence="2" type="ORF">FHG71_13460</name>
</gene>
<dbReference type="SUPFAM" id="SSF54593">
    <property type="entry name" value="Glyoxalase/Bleomycin resistance protein/Dihydroxybiphenyl dioxygenase"/>
    <property type="match status" value="1"/>
</dbReference>
<dbReference type="CDD" id="cd06588">
    <property type="entry name" value="PhnB_like"/>
    <property type="match status" value="1"/>
</dbReference>
<proteinExistence type="predicted"/>
<dbReference type="EMBL" id="VDFV01000020">
    <property type="protein sequence ID" value="TNC69821.1"/>
    <property type="molecule type" value="Genomic_DNA"/>
</dbReference>
<sequence length="143" mass="15741">MTPIPYLFFKGTCEEALRAYARIFGSPEPELMRERDAPEGQSMGGHPDHVMHGSVKIGDGLLYASDWSQAQPMAGNSICLTVRDTAEGRRLFDALADGGAIEMPYEPTFWSPGFGAFTDRFGTRWMIDTEPQQAMADPAFAMA</sequence>
<dbReference type="PANTHER" id="PTHR33990:SF1">
    <property type="entry name" value="PROTEIN YJDN"/>
    <property type="match status" value="1"/>
</dbReference>
<dbReference type="OrthoDB" id="9795306at2"/>
<organism evidence="2 3">
    <name type="scientific">Rubellimicrobium roseum</name>
    <dbReference type="NCBI Taxonomy" id="687525"/>
    <lineage>
        <taxon>Bacteria</taxon>
        <taxon>Pseudomonadati</taxon>
        <taxon>Pseudomonadota</taxon>
        <taxon>Alphaproteobacteria</taxon>
        <taxon>Rhodobacterales</taxon>
        <taxon>Roseobacteraceae</taxon>
        <taxon>Rubellimicrobium</taxon>
    </lineage>
</organism>
<dbReference type="Gene3D" id="3.10.180.10">
    <property type="entry name" value="2,3-Dihydroxybiphenyl 1,2-Dioxygenase, domain 1"/>
    <property type="match status" value="1"/>
</dbReference>
<dbReference type="PANTHER" id="PTHR33990">
    <property type="entry name" value="PROTEIN YJDN-RELATED"/>
    <property type="match status" value="1"/>
</dbReference>
<evidence type="ECO:0000259" key="1">
    <source>
        <dbReference type="Pfam" id="PF06983"/>
    </source>
</evidence>